<name>A0A090CZH4_9BACT</name>
<dbReference type="Proteomes" id="UP000031552">
    <property type="component" value="Unassembled WGS sequence"/>
</dbReference>
<gene>
    <name evidence="1" type="ORF">CSEC_1482</name>
</gene>
<organism evidence="1 2">
    <name type="scientific">Candidatus Criblamydia sequanensis CRIB-18</name>
    <dbReference type="NCBI Taxonomy" id="1437425"/>
    <lineage>
        <taxon>Bacteria</taxon>
        <taxon>Pseudomonadati</taxon>
        <taxon>Chlamydiota</taxon>
        <taxon>Chlamydiia</taxon>
        <taxon>Parachlamydiales</taxon>
        <taxon>Candidatus Criblamydiaceae</taxon>
        <taxon>Candidatus Criblamydia</taxon>
    </lineage>
</organism>
<reference evidence="1" key="1">
    <citation type="submission" date="2013-12" db="EMBL/GenBank/DDBJ databases">
        <authorList>
            <person name="Linke B."/>
        </authorList>
    </citation>
    <scope>NUCLEOTIDE SEQUENCE [LARGE SCALE GENOMIC DNA]</scope>
    <source>
        <strain evidence="1">CRIB-18</strain>
    </source>
</reference>
<sequence>MQVTASQGLINQVQTNAAFNFSVRTSIPVSVTLCLYKGDKYHSQLNSKSFDHSTRFSAAIPNDITSIRAYVGSKMGALWEDISSKNERSLEVKNLGYGDYSVYCHNFEIYSALEQKLG</sequence>
<dbReference type="AlphaFoldDB" id="A0A090CZH4"/>
<comment type="caution">
    <text evidence="1">The sequence shown here is derived from an EMBL/GenBank/DDBJ whole genome shotgun (WGS) entry which is preliminary data.</text>
</comment>
<evidence type="ECO:0000313" key="2">
    <source>
        <dbReference type="Proteomes" id="UP000031552"/>
    </source>
</evidence>
<accession>A0A090CZH4</accession>
<proteinExistence type="predicted"/>
<reference evidence="1" key="2">
    <citation type="submission" date="2014-09" db="EMBL/GenBank/DDBJ databases">
        <title>Criblamydia sequanensis harbors a mega-plasmid encoding arsenite resistance.</title>
        <authorList>
            <person name="Bertelli C."/>
            <person name="Goesmann A."/>
            <person name="Greub G."/>
        </authorList>
    </citation>
    <scope>NUCLEOTIDE SEQUENCE [LARGE SCALE GENOMIC DNA]</scope>
    <source>
        <strain evidence="1">CRIB-18</strain>
    </source>
</reference>
<dbReference type="EMBL" id="CCEJ010000007">
    <property type="protein sequence ID" value="CDR34296.1"/>
    <property type="molecule type" value="Genomic_DNA"/>
</dbReference>
<dbReference type="RefSeq" id="WP_041017842.1">
    <property type="nucleotide sequence ID" value="NZ_CCEJ010000007.1"/>
</dbReference>
<evidence type="ECO:0000313" key="1">
    <source>
        <dbReference type="EMBL" id="CDR34296.1"/>
    </source>
</evidence>
<keyword evidence="2" id="KW-1185">Reference proteome</keyword>
<protein>
    <submittedName>
        <fullName evidence="1">Uncharacterized protein</fullName>
    </submittedName>
</protein>